<evidence type="ECO:0000256" key="7">
    <source>
        <dbReference type="SAM" id="Coils"/>
    </source>
</evidence>
<dbReference type="Pfam" id="PF02714">
    <property type="entry name" value="RSN1_7TM"/>
    <property type="match status" value="2"/>
</dbReference>
<feature type="domain" description="CSC1/OSCA1-like 7TM region" evidence="10">
    <location>
        <begin position="417"/>
        <end position="573"/>
    </location>
</feature>
<dbReference type="InterPro" id="IPR003864">
    <property type="entry name" value="CSC1/OSCA1-like_7TM"/>
</dbReference>
<dbReference type="PANTHER" id="PTHR13018">
    <property type="entry name" value="PROBABLE MEMBRANE PROTEIN DUF221-RELATED"/>
    <property type="match status" value="1"/>
</dbReference>
<dbReference type="OrthoDB" id="16947at2759"/>
<dbReference type="EMBL" id="KB007857">
    <property type="protein sequence ID" value="ELR23546.1"/>
    <property type="molecule type" value="Genomic_DNA"/>
</dbReference>
<feature type="compositionally biased region" description="Basic and acidic residues" evidence="8">
    <location>
        <begin position="794"/>
        <end position="803"/>
    </location>
</feature>
<feature type="domain" description="CSC1/OSCA1-like cytosolic" evidence="12">
    <location>
        <begin position="208"/>
        <end position="405"/>
    </location>
</feature>
<gene>
    <name evidence="13" type="ORF">ACA1_071680</name>
</gene>
<feature type="region of interest" description="Disordered" evidence="8">
    <location>
        <begin position="770"/>
        <end position="804"/>
    </location>
</feature>
<evidence type="ECO:0000256" key="1">
    <source>
        <dbReference type="ARBA" id="ARBA00004141"/>
    </source>
</evidence>
<evidence type="ECO:0000256" key="2">
    <source>
        <dbReference type="ARBA" id="ARBA00007779"/>
    </source>
</evidence>
<feature type="compositionally biased region" description="Basic residues" evidence="8">
    <location>
        <begin position="928"/>
        <end position="938"/>
    </location>
</feature>
<dbReference type="InterPro" id="IPR032880">
    <property type="entry name" value="CSC1/OSCA1-like_N"/>
</dbReference>
<feature type="domain" description="CSC1/OSCA1-like N-terminal transmembrane" evidence="11">
    <location>
        <begin position="37"/>
        <end position="187"/>
    </location>
</feature>
<evidence type="ECO:0000256" key="3">
    <source>
        <dbReference type="ARBA" id="ARBA00022448"/>
    </source>
</evidence>
<dbReference type="GeneID" id="14924527"/>
<dbReference type="InterPro" id="IPR027815">
    <property type="entry name" value="CSC1/OSCA1-like_cyt"/>
</dbReference>
<feature type="compositionally biased region" description="Basic and acidic residues" evidence="8">
    <location>
        <begin position="1023"/>
        <end position="1035"/>
    </location>
</feature>
<dbReference type="InterPro" id="IPR045122">
    <property type="entry name" value="Csc1-like"/>
</dbReference>
<evidence type="ECO:0000256" key="5">
    <source>
        <dbReference type="ARBA" id="ARBA00022989"/>
    </source>
</evidence>
<name>L8HGI4_ACACF</name>
<dbReference type="Pfam" id="PF14703">
    <property type="entry name" value="PHM7_cyt"/>
    <property type="match status" value="1"/>
</dbReference>
<accession>L8HGI4</accession>
<feature type="transmembrane region" description="Helical" evidence="9">
    <location>
        <begin position="726"/>
        <end position="746"/>
    </location>
</feature>
<dbReference type="Proteomes" id="UP000011083">
    <property type="component" value="Unassembled WGS sequence"/>
</dbReference>
<dbReference type="RefSeq" id="XP_004353074.1">
    <property type="nucleotide sequence ID" value="XM_004353022.1"/>
</dbReference>
<feature type="transmembrane region" description="Helical" evidence="9">
    <location>
        <begin position="168"/>
        <end position="190"/>
    </location>
</feature>
<feature type="transmembrane region" description="Helical" evidence="9">
    <location>
        <begin position="701"/>
        <end position="720"/>
    </location>
</feature>
<dbReference type="KEGG" id="acan:ACA1_071680"/>
<keyword evidence="4 9" id="KW-0812">Transmembrane</keyword>
<evidence type="ECO:0000259" key="11">
    <source>
        <dbReference type="Pfam" id="PF13967"/>
    </source>
</evidence>
<dbReference type="OMA" id="NWACVAL"/>
<evidence type="ECO:0000256" key="6">
    <source>
        <dbReference type="ARBA" id="ARBA00023136"/>
    </source>
</evidence>
<feature type="transmembrane region" description="Helical" evidence="9">
    <location>
        <begin position="37"/>
        <end position="58"/>
    </location>
</feature>
<evidence type="ECO:0000259" key="10">
    <source>
        <dbReference type="Pfam" id="PF02714"/>
    </source>
</evidence>
<keyword evidence="5 9" id="KW-1133">Transmembrane helix</keyword>
<evidence type="ECO:0000313" key="13">
    <source>
        <dbReference type="EMBL" id="ELR23546.1"/>
    </source>
</evidence>
<evidence type="ECO:0000256" key="8">
    <source>
        <dbReference type="SAM" id="MobiDB-lite"/>
    </source>
</evidence>
<feature type="transmembrane region" description="Helical" evidence="9">
    <location>
        <begin position="471"/>
        <end position="495"/>
    </location>
</feature>
<proteinExistence type="inferred from homology"/>
<feature type="compositionally biased region" description="Acidic residues" evidence="8">
    <location>
        <begin position="778"/>
        <end position="793"/>
    </location>
</feature>
<dbReference type="AlphaFoldDB" id="L8HGI4"/>
<comment type="similarity">
    <text evidence="2">Belongs to the CSC1 (TC 1.A.17) family.</text>
</comment>
<reference evidence="13 14" key="1">
    <citation type="journal article" date="2013" name="Genome Biol.">
        <title>Genome of Acanthamoeba castellanii highlights extensive lateral gene transfer and early evolution of tyrosine kinase signaling.</title>
        <authorList>
            <person name="Clarke M."/>
            <person name="Lohan A.J."/>
            <person name="Liu B."/>
            <person name="Lagkouvardos I."/>
            <person name="Roy S."/>
            <person name="Zafar N."/>
            <person name="Bertelli C."/>
            <person name="Schilde C."/>
            <person name="Kianianmomeni A."/>
            <person name="Burglin T.R."/>
            <person name="Frech C."/>
            <person name="Turcotte B."/>
            <person name="Kopec K.O."/>
            <person name="Synnott J.M."/>
            <person name="Choo C."/>
            <person name="Paponov I."/>
            <person name="Finkler A."/>
            <person name="Soon Heng Tan C."/>
            <person name="Hutchins A.P."/>
            <person name="Weinmeier T."/>
            <person name="Rattei T."/>
            <person name="Chu J.S."/>
            <person name="Gimenez G."/>
            <person name="Irimia M."/>
            <person name="Rigden D.J."/>
            <person name="Fitzpatrick D.A."/>
            <person name="Lorenzo-Morales J."/>
            <person name="Bateman A."/>
            <person name="Chiu C.H."/>
            <person name="Tang P."/>
            <person name="Hegemann P."/>
            <person name="Fromm H."/>
            <person name="Raoult D."/>
            <person name="Greub G."/>
            <person name="Miranda-Saavedra D."/>
            <person name="Chen N."/>
            <person name="Nash P."/>
            <person name="Ginger M.L."/>
            <person name="Horn M."/>
            <person name="Schaap P."/>
            <person name="Caler L."/>
            <person name="Loftus B."/>
        </authorList>
    </citation>
    <scope>NUCLEOTIDE SEQUENCE [LARGE SCALE GENOMIC DNA]</scope>
    <source>
        <strain evidence="13 14">Neff</strain>
    </source>
</reference>
<protein>
    <recommendedName>
        <fullName evidence="15">DUF221-domain-containing protein</fullName>
    </recommendedName>
</protein>
<keyword evidence="14" id="KW-1185">Reference proteome</keyword>
<keyword evidence="3" id="KW-0813">Transport</keyword>
<feature type="transmembrane region" description="Helical" evidence="9">
    <location>
        <begin position="419"/>
        <end position="443"/>
    </location>
</feature>
<feature type="domain" description="CSC1/OSCA1-like 7TM region" evidence="10">
    <location>
        <begin position="598"/>
        <end position="720"/>
    </location>
</feature>
<feature type="transmembrane region" description="Helical" evidence="9">
    <location>
        <begin position="112"/>
        <end position="140"/>
    </location>
</feature>
<feature type="coiled-coil region" evidence="7">
    <location>
        <begin position="250"/>
        <end position="281"/>
    </location>
</feature>
<feature type="region of interest" description="Disordered" evidence="8">
    <location>
        <begin position="859"/>
        <end position="1035"/>
    </location>
</feature>
<evidence type="ECO:0000256" key="4">
    <source>
        <dbReference type="ARBA" id="ARBA00022692"/>
    </source>
</evidence>
<evidence type="ECO:0000313" key="14">
    <source>
        <dbReference type="Proteomes" id="UP000011083"/>
    </source>
</evidence>
<evidence type="ECO:0000256" key="9">
    <source>
        <dbReference type="SAM" id="Phobius"/>
    </source>
</evidence>
<feature type="compositionally biased region" description="Gly residues" evidence="8">
    <location>
        <begin position="883"/>
        <end position="893"/>
    </location>
</feature>
<keyword evidence="6 9" id="KW-0472">Membrane</keyword>
<evidence type="ECO:0000259" key="12">
    <source>
        <dbReference type="Pfam" id="PF14703"/>
    </source>
</evidence>
<organism evidence="13 14">
    <name type="scientific">Acanthamoeba castellanii (strain ATCC 30010 / Neff)</name>
    <dbReference type="NCBI Taxonomy" id="1257118"/>
    <lineage>
        <taxon>Eukaryota</taxon>
        <taxon>Amoebozoa</taxon>
        <taxon>Discosea</taxon>
        <taxon>Longamoebia</taxon>
        <taxon>Centramoebida</taxon>
        <taxon>Acanthamoebidae</taxon>
        <taxon>Acanthamoeba</taxon>
    </lineage>
</organism>
<feature type="transmembrane region" description="Helical" evidence="9">
    <location>
        <begin position="516"/>
        <end position="537"/>
    </location>
</feature>
<evidence type="ECO:0008006" key="15">
    <source>
        <dbReference type="Google" id="ProtNLM"/>
    </source>
</evidence>
<sequence>METTLPPGVAALPAHHVARAGATITNSTGEDLSFEKFYTSIYINMAIGALCIVGFSLIHRRKIFGLYRFYAPRKKAIDNPISATFWKSLVLWIWQSLRYTDDRLWRTHGPDALVYVQFIRLCLGMSIALLFVGLIIVLPINYSGTNDYKVTEMGRFTISNLHDDDPKMIAHIVFTYLYSFGGYAIMWWSYRHYAVVRRRYMDRSEPRSFTLLLRNIPDRLMDKPELQRWFEDHMHTKVVDVQFVYSAQSLDRLKKKRNKYLDKLERAEITYQRRKQKQERREQAKSQDVGFWDGYCLSCNWFRSKNEYQTLDDLRPVKRLGFFVFSYCGPKVDAITYYREKIKKVNRVIKAHLRSSVVEKRFKKAHSAFITFDSMYPARAPPQPFIDPHLMKVEAAPEPSDVHWEQVTIPYFSRIVRQLLVSGALTFLIVLWVFPVVAVQSLANLQTLSKVEYLTWLQPIIEVMNDISPQILAVVEGFLPSLVLLIFISITKPIIELLYSHQGESSYSRIEWMTMATYWGFLIFNVFLVSTIGGAILKVLDDFVDNPRSIINLLASSLPQQSGFFINYLLIAGTKDPNTTRGQEELIVSHHFVHFFPGFGRLPLKLFRLPALVQRIFTIILCKPVTEREKKKQYRPESFDYSLEVAEELLVFTLTLCYSLMAPLITIFGFAYFCLVFLINRYNLIYVNEQRWQGGGTMWSIVYHLFMAAILLFQLIMLGILGLSQYGGGLTLVVLPFITAVLWFWIHKHWGHTTTWGTAGRHGRDQAAVVGRPPLQRDEEDAVDNGWYDEDNEEKSAQERQIDESSLGGAELWSWKTAKLQDAVRRSKNRLLGKKQPTFISPLLDPLLGDALLLDLTSDGESDDEAGAGSADSRRGTYQQPQLGGGRASGGSSGASSGAEDNGSGRRRRRTGSSGGKTEERRSTNSSRKGKEKHHSARRSVEDVEREEDGSERYSVGGDVEQGEAGWKRVSARHGDEDYTTTTTTAATPPMASPRRRPVVDEANNADPSSSTESSFSPSASVGDERLAILRSTDA</sequence>
<dbReference type="VEuPathDB" id="AmoebaDB:ACA1_071680"/>
<dbReference type="GO" id="GO:0005886">
    <property type="term" value="C:plasma membrane"/>
    <property type="evidence" value="ECO:0007669"/>
    <property type="project" value="TreeGrafter"/>
</dbReference>
<dbReference type="GO" id="GO:0005227">
    <property type="term" value="F:calcium-activated cation channel activity"/>
    <property type="evidence" value="ECO:0007669"/>
    <property type="project" value="InterPro"/>
</dbReference>
<feature type="compositionally biased region" description="Low complexity" evidence="8">
    <location>
        <begin position="1009"/>
        <end position="1021"/>
    </location>
</feature>
<dbReference type="PANTHER" id="PTHR13018:SF5">
    <property type="entry name" value="RE44586P"/>
    <property type="match status" value="1"/>
</dbReference>
<feature type="transmembrane region" description="Helical" evidence="9">
    <location>
        <begin position="649"/>
        <end position="680"/>
    </location>
</feature>
<dbReference type="Pfam" id="PF13967">
    <property type="entry name" value="RSN1_TM"/>
    <property type="match status" value="1"/>
</dbReference>
<keyword evidence="7" id="KW-0175">Coiled coil</keyword>
<comment type="subcellular location">
    <subcellularLocation>
        <location evidence="1">Membrane</location>
        <topology evidence="1">Multi-pass membrane protein</topology>
    </subcellularLocation>
</comment>